<keyword evidence="2" id="KW-1185">Reference proteome</keyword>
<dbReference type="GO" id="GO:0016787">
    <property type="term" value="F:hydrolase activity"/>
    <property type="evidence" value="ECO:0007669"/>
    <property type="project" value="UniProtKB-KW"/>
</dbReference>
<name>A0ABS2QSN4_9BACI</name>
<dbReference type="PANTHER" id="PTHR37946">
    <property type="entry name" value="SLL1969 PROTEIN"/>
    <property type="match status" value="1"/>
</dbReference>
<dbReference type="InterPro" id="IPR010315">
    <property type="entry name" value="DUF915_hydro-like"/>
</dbReference>
<dbReference type="EMBL" id="JAFBFC010000002">
    <property type="protein sequence ID" value="MBM7702474.1"/>
    <property type="molecule type" value="Genomic_DNA"/>
</dbReference>
<sequence>MKWMILVTGILGLILFFSFQPSKPVVSLKRLPVVFVHGYLGSERSLETMIQRFEQNGWGEKIAICEVDEDSTLHWTRFNAPQGDELQLVQVVFKDASNSIEQQAKWLDEVIKQVVKDTSQSDVYVIGHSMGGLASTAAVLYEQAPIAKLVTLGSPIEGLEYEQLMRHYPNSRNFQQSKGARDLQYGSLALQKLASEANKLTIPVFSGAGNIGDGTDQVVTIESAYGLQKFVPSIQLRTFSVGHSELHENNEVDRAVYEFLDEKGASS</sequence>
<dbReference type="InterPro" id="IPR029058">
    <property type="entry name" value="AB_hydrolase_fold"/>
</dbReference>
<organism evidence="1 2">
    <name type="scientific">Priestia iocasae</name>
    <dbReference type="NCBI Taxonomy" id="2291674"/>
    <lineage>
        <taxon>Bacteria</taxon>
        <taxon>Bacillati</taxon>
        <taxon>Bacillota</taxon>
        <taxon>Bacilli</taxon>
        <taxon>Bacillales</taxon>
        <taxon>Bacillaceae</taxon>
        <taxon>Priestia</taxon>
    </lineage>
</organism>
<dbReference type="Pfam" id="PF06028">
    <property type="entry name" value="DUF915"/>
    <property type="match status" value="1"/>
</dbReference>
<reference evidence="1 2" key="1">
    <citation type="submission" date="2021-01" db="EMBL/GenBank/DDBJ databases">
        <title>Genomic Encyclopedia of Type Strains, Phase IV (KMG-IV): sequencing the most valuable type-strain genomes for metagenomic binning, comparative biology and taxonomic classification.</title>
        <authorList>
            <person name="Goeker M."/>
        </authorList>
    </citation>
    <scope>NUCLEOTIDE SEQUENCE [LARGE SCALE GENOMIC DNA]</scope>
    <source>
        <strain evidence="1 2">DSM 104297</strain>
    </source>
</reference>
<evidence type="ECO:0000313" key="1">
    <source>
        <dbReference type="EMBL" id="MBM7702474.1"/>
    </source>
</evidence>
<dbReference type="SUPFAM" id="SSF53474">
    <property type="entry name" value="alpha/beta-Hydrolases"/>
    <property type="match status" value="1"/>
</dbReference>
<protein>
    <submittedName>
        <fullName evidence="1">Alpha/beta hydrolase family protein</fullName>
    </submittedName>
</protein>
<accession>A0ABS2QSN4</accession>
<dbReference type="Gene3D" id="3.40.50.1820">
    <property type="entry name" value="alpha/beta hydrolase"/>
    <property type="match status" value="1"/>
</dbReference>
<proteinExistence type="predicted"/>
<keyword evidence="1" id="KW-0378">Hydrolase</keyword>
<gene>
    <name evidence="1" type="ORF">JOC83_001308</name>
</gene>
<dbReference type="PANTHER" id="PTHR37946:SF1">
    <property type="entry name" value="SLL1969 PROTEIN"/>
    <property type="match status" value="1"/>
</dbReference>
<dbReference type="RefSeq" id="WP_205185546.1">
    <property type="nucleotide sequence ID" value="NZ_JAFBFC010000002.1"/>
</dbReference>
<dbReference type="Proteomes" id="UP000809829">
    <property type="component" value="Unassembled WGS sequence"/>
</dbReference>
<comment type="caution">
    <text evidence="1">The sequence shown here is derived from an EMBL/GenBank/DDBJ whole genome shotgun (WGS) entry which is preliminary data.</text>
</comment>
<evidence type="ECO:0000313" key="2">
    <source>
        <dbReference type="Proteomes" id="UP000809829"/>
    </source>
</evidence>